<keyword evidence="4" id="KW-0378">Hydrolase</keyword>
<keyword evidence="5" id="KW-1185">Reference proteome</keyword>
<comment type="caution">
    <text evidence="4">The sequence shown here is derived from an EMBL/GenBank/DDBJ whole genome shotgun (WGS) entry which is preliminary data.</text>
</comment>
<protein>
    <submittedName>
        <fullName evidence="4">Class C beta-lactamase-related serine hydrolase</fullName>
    </submittedName>
</protein>
<feature type="chain" id="PRO_5018663237" evidence="2">
    <location>
        <begin position="27"/>
        <end position="479"/>
    </location>
</feature>
<dbReference type="EMBL" id="RXNV01000009">
    <property type="protein sequence ID" value="RTR29682.1"/>
    <property type="molecule type" value="Genomic_DNA"/>
</dbReference>
<feature type="region of interest" description="Disordered" evidence="1">
    <location>
        <begin position="28"/>
        <end position="64"/>
    </location>
</feature>
<feature type="compositionally biased region" description="Basic and acidic residues" evidence="1">
    <location>
        <begin position="192"/>
        <end position="201"/>
    </location>
</feature>
<proteinExistence type="predicted"/>
<evidence type="ECO:0000259" key="3">
    <source>
        <dbReference type="Pfam" id="PF00144"/>
    </source>
</evidence>
<feature type="domain" description="Beta-lactamase-related" evidence="3">
    <location>
        <begin position="91"/>
        <end position="446"/>
    </location>
</feature>
<name>A0A3S0RJ86_9GAMM</name>
<dbReference type="InterPro" id="IPR012338">
    <property type="entry name" value="Beta-lactam/transpept-like"/>
</dbReference>
<evidence type="ECO:0000313" key="4">
    <source>
        <dbReference type="EMBL" id="RTR29682.1"/>
    </source>
</evidence>
<feature type="compositionally biased region" description="Polar residues" evidence="1">
    <location>
        <begin position="51"/>
        <end position="64"/>
    </location>
</feature>
<dbReference type="PANTHER" id="PTHR46825">
    <property type="entry name" value="D-ALANYL-D-ALANINE-CARBOXYPEPTIDASE/ENDOPEPTIDASE AMPH"/>
    <property type="match status" value="1"/>
</dbReference>
<dbReference type="GO" id="GO:0016787">
    <property type="term" value="F:hydrolase activity"/>
    <property type="evidence" value="ECO:0007669"/>
    <property type="project" value="UniProtKB-KW"/>
</dbReference>
<dbReference type="RefSeq" id="WP_126507097.1">
    <property type="nucleotide sequence ID" value="NZ_RXNV01000009.1"/>
</dbReference>
<evidence type="ECO:0000313" key="5">
    <source>
        <dbReference type="Proteomes" id="UP000282060"/>
    </source>
</evidence>
<dbReference type="AlphaFoldDB" id="A0A3S0RJ86"/>
<dbReference type="InterPro" id="IPR050491">
    <property type="entry name" value="AmpC-like"/>
</dbReference>
<accession>A0A3S0RJ86</accession>
<dbReference type="OrthoDB" id="9799367at2"/>
<dbReference type="Pfam" id="PF00144">
    <property type="entry name" value="Beta-lactamase"/>
    <property type="match status" value="1"/>
</dbReference>
<evidence type="ECO:0000256" key="1">
    <source>
        <dbReference type="SAM" id="MobiDB-lite"/>
    </source>
</evidence>
<gene>
    <name evidence="4" type="ORF">EKG39_16560</name>
</gene>
<evidence type="ECO:0000256" key="2">
    <source>
        <dbReference type="SAM" id="SignalP"/>
    </source>
</evidence>
<reference evidence="4 5" key="1">
    <citation type="submission" date="2018-12" db="EMBL/GenBank/DDBJ databases">
        <authorList>
            <person name="Yu L."/>
        </authorList>
    </citation>
    <scope>NUCLEOTIDE SEQUENCE [LARGE SCALE GENOMIC DNA]</scope>
    <source>
        <strain evidence="4 5">HAW-EB5</strain>
    </source>
</reference>
<keyword evidence="2" id="KW-0732">Signal</keyword>
<sequence>MKLRINLTALSRSVILLGCLSAPVHADFPPLQDKEPSTKSQSEETGLPSAEKTQASSVDTRVNTTAPLSLESTLETEIRTAIDSSLQPFSGSVLLTQGGKPLLNIHKGRGINRQSSFVIASLSKQITATLILRAVDAGKLQLESTLNSYRFHNETLIGSEMGGNHENDTEQHTGFDAKFETRPEPELEAETEAAKTTKADDDGSPDGTVPAPQNQAQTPPPEILYGTSKQQTHEQLTFNPNRFDERITLHHLLSHTSGIDLLGKPNRFEPGSKFQYSNYGYTVLGELLEQVNQQPLYQQIADFKLTFGLGGLYAEIGDIDDIRQRAPALARGLTETANGLVQSDLEITASLIPAGGIIATTRAFSDFQQKLHSGKFISPKSYQSMTTPHTEIEFLWPDMSYGYGLRLNFDDNLTEYSHTGYLSGYMSMTLYYPQFNLSLVMLENISLNLNSLDRVFELHNQIRAIIRSNLISTQIQDVK</sequence>
<dbReference type="PANTHER" id="PTHR46825:SF9">
    <property type="entry name" value="BETA-LACTAMASE-RELATED DOMAIN-CONTAINING PROTEIN"/>
    <property type="match status" value="1"/>
</dbReference>
<dbReference type="SUPFAM" id="SSF56601">
    <property type="entry name" value="beta-lactamase/transpeptidase-like"/>
    <property type="match status" value="1"/>
</dbReference>
<dbReference type="Gene3D" id="3.40.710.10">
    <property type="entry name" value="DD-peptidase/beta-lactamase superfamily"/>
    <property type="match status" value="2"/>
</dbReference>
<feature type="signal peptide" evidence="2">
    <location>
        <begin position="1"/>
        <end position="26"/>
    </location>
</feature>
<dbReference type="Proteomes" id="UP000282060">
    <property type="component" value="Unassembled WGS sequence"/>
</dbReference>
<feature type="region of interest" description="Disordered" evidence="1">
    <location>
        <begin position="180"/>
        <end position="225"/>
    </location>
</feature>
<dbReference type="InterPro" id="IPR001466">
    <property type="entry name" value="Beta-lactam-related"/>
</dbReference>
<organism evidence="4 5">
    <name type="scientific">Shewanella atlantica</name>
    <dbReference type="NCBI Taxonomy" id="271099"/>
    <lineage>
        <taxon>Bacteria</taxon>
        <taxon>Pseudomonadati</taxon>
        <taxon>Pseudomonadota</taxon>
        <taxon>Gammaproteobacteria</taxon>
        <taxon>Alteromonadales</taxon>
        <taxon>Shewanellaceae</taxon>
        <taxon>Shewanella</taxon>
    </lineage>
</organism>